<dbReference type="Pfam" id="PF02624">
    <property type="entry name" value="YcaO"/>
    <property type="match status" value="1"/>
</dbReference>
<sequence>MSEVCGLVVGEVVGPDWSYWPVRVLGHADPLTIGHRTGTHRVISPEQTWLAVQPTLQLAGITRVADVTWLDDLGIPPVQAVRPASLTLSVSQGKAATYRAAQVSAVMESLETWHAENLIADLLSTATTDLEWELTYDPADLRRSAGSLYHRRTKLDWMKATTLLTGRQTWAPWSVVAVNVAVSDTWDPPMFAMDTTGLASGNSYHEATLHGLYEIMERHALASAEPGSTLFEVPYDDVADSDCAQLVEMIDRAGSQLQIARIDTWDAFYCFSAELTSPMTEVPFCGHGLHHDPNVALSRAITEAAQSRLTAISGAREDLPAALYQRFAQIHTYAPVQRSLQSMPTATPTPWHIECTDSLNELVTSAAIAIATRSGTEPLAAVCDFPDACIPVVKVIAPGLTASHGSPMRTPLQELT</sequence>
<evidence type="ECO:0000313" key="3">
    <source>
        <dbReference type="Proteomes" id="UP000554965"/>
    </source>
</evidence>
<comment type="caution">
    <text evidence="2">The sequence shown here is derived from an EMBL/GenBank/DDBJ whole genome shotgun (WGS) entry which is preliminary data.</text>
</comment>
<dbReference type="InterPro" id="IPR003776">
    <property type="entry name" value="YcaO-like_dom"/>
</dbReference>
<reference evidence="2 3" key="1">
    <citation type="submission" date="2017-10" db="EMBL/GenBank/DDBJ databases">
        <authorList>
            <consortium name="Urmite Genomes"/>
        </authorList>
    </citation>
    <scope>NUCLEOTIDE SEQUENCE [LARGE SCALE GENOMIC DNA]</scope>
    <source>
        <strain evidence="2 3">FB-527</strain>
    </source>
</reference>
<proteinExistence type="predicted"/>
<dbReference type="Proteomes" id="UP000554965">
    <property type="component" value="Unassembled WGS sequence"/>
</dbReference>
<evidence type="ECO:0000313" key="2">
    <source>
        <dbReference type="EMBL" id="SOJ57485.1"/>
    </source>
</evidence>
<keyword evidence="3" id="KW-1185">Reference proteome</keyword>
<dbReference type="AlphaFoldDB" id="A0A7Z7IRP7"/>
<feature type="domain" description="YcaO" evidence="1">
    <location>
        <begin position="93"/>
        <end position="416"/>
    </location>
</feature>
<gene>
    <name evidence="2" type="ORF">MSIMFB_04964</name>
</gene>
<evidence type="ECO:0000259" key="1">
    <source>
        <dbReference type="PROSITE" id="PS51664"/>
    </source>
</evidence>
<dbReference type="RefSeq" id="WP_186244896.1">
    <property type="nucleotide sequence ID" value="NZ_OCTY01000002.1"/>
</dbReference>
<name>A0A7Z7IRP7_9MYCO</name>
<dbReference type="PROSITE" id="PS51664">
    <property type="entry name" value="YCAO"/>
    <property type="match status" value="1"/>
</dbReference>
<dbReference type="NCBIfam" id="TIGR00702">
    <property type="entry name" value="YcaO-type kinase domain"/>
    <property type="match status" value="1"/>
</dbReference>
<protein>
    <recommendedName>
        <fullName evidence="1">YcaO domain-containing protein</fullName>
    </recommendedName>
</protein>
<accession>A0A7Z7IRP7</accession>
<dbReference type="EMBL" id="OCTY01000002">
    <property type="protein sequence ID" value="SOJ57485.1"/>
    <property type="molecule type" value="Genomic_DNA"/>
</dbReference>
<organism evidence="2 3">
    <name type="scientific">Mycobacterium simulans</name>
    <dbReference type="NCBI Taxonomy" id="627089"/>
    <lineage>
        <taxon>Bacteria</taxon>
        <taxon>Bacillati</taxon>
        <taxon>Actinomycetota</taxon>
        <taxon>Actinomycetes</taxon>
        <taxon>Mycobacteriales</taxon>
        <taxon>Mycobacteriaceae</taxon>
        <taxon>Mycobacterium</taxon>
    </lineage>
</organism>
<dbReference type="PANTHER" id="PTHR37809">
    <property type="entry name" value="RIBOSOMAL PROTEIN S12 METHYLTHIOTRANSFERASE ACCESSORY FACTOR YCAO"/>
    <property type="match status" value="1"/>
</dbReference>
<dbReference type="Gene3D" id="3.30.1330.230">
    <property type="match status" value="1"/>
</dbReference>
<dbReference type="PANTHER" id="PTHR37809:SF1">
    <property type="entry name" value="RIBOSOMAL PROTEIN S12 METHYLTHIOTRANSFERASE ACCESSORY FACTOR YCAO"/>
    <property type="match status" value="1"/>
</dbReference>